<gene>
    <name evidence="5" type="ORF">C7402_11880</name>
</gene>
<dbReference type="PANTHER" id="PTHR47894">
    <property type="entry name" value="HTH-TYPE TRANSCRIPTIONAL REGULATOR GADX"/>
    <property type="match status" value="1"/>
</dbReference>
<sequence>MKRVVRSGTLFGYLKAACEVGIDGEAMLSRVGLSKDFADHPDSLIPLDAFVRLLDLSATESGRNDFGSRVAVARGVPDYGLVSLLLREEETLGDALRTHAAHLHHHCDGIYVGLDTRFGNPFLSFRIFSDYPTTQVMEFAACGLVQLIRWLVGSDWNPAAVCHEHSRQTHAITQSAFFRCETRYDQVISGILLGRDALSLKVTASPAVLRRQAKTLIEQTLMSAPDHFEVRVAQIMSQQLHDSNCNADTLAEILGMNRRTLHRRLASQGLSYSALLQQVRSDAAKRMIELNSIPLAEVAEAVGFGSLSSFSRWFQSSFGCSASEWKRKHRLAVQ</sequence>
<dbReference type="RefSeq" id="WP_165842043.1">
    <property type="nucleotide sequence ID" value="NZ_CAJZAT010000162.1"/>
</dbReference>
<evidence type="ECO:0000256" key="3">
    <source>
        <dbReference type="ARBA" id="ARBA00023163"/>
    </source>
</evidence>
<dbReference type="Pfam" id="PF12625">
    <property type="entry name" value="Arabinose_bd"/>
    <property type="match status" value="1"/>
</dbReference>
<dbReference type="SUPFAM" id="SSF46689">
    <property type="entry name" value="Homeodomain-like"/>
    <property type="match status" value="1"/>
</dbReference>
<dbReference type="InterPro" id="IPR018060">
    <property type="entry name" value="HTH_AraC"/>
</dbReference>
<accession>A0ABX5KFG0</accession>
<feature type="domain" description="HTH araC/xylS-type" evidence="4">
    <location>
        <begin position="230"/>
        <end position="328"/>
    </location>
</feature>
<dbReference type="EMBL" id="QEOB01000018">
    <property type="protein sequence ID" value="PVX75148.1"/>
    <property type="molecule type" value="Genomic_DNA"/>
</dbReference>
<evidence type="ECO:0000256" key="2">
    <source>
        <dbReference type="ARBA" id="ARBA00023125"/>
    </source>
</evidence>
<keyword evidence="2" id="KW-0238">DNA-binding</keyword>
<keyword evidence="1" id="KW-0805">Transcription regulation</keyword>
<evidence type="ECO:0000313" key="6">
    <source>
        <dbReference type="Proteomes" id="UP000245712"/>
    </source>
</evidence>
<dbReference type="InterPro" id="IPR032687">
    <property type="entry name" value="AraC-type_N"/>
</dbReference>
<dbReference type="Gene3D" id="1.10.10.60">
    <property type="entry name" value="Homeodomain-like"/>
    <property type="match status" value="1"/>
</dbReference>
<evidence type="ECO:0000259" key="4">
    <source>
        <dbReference type="PROSITE" id="PS01124"/>
    </source>
</evidence>
<evidence type="ECO:0000256" key="1">
    <source>
        <dbReference type="ARBA" id="ARBA00023015"/>
    </source>
</evidence>
<keyword evidence="6" id="KW-1185">Reference proteome</keyword>
<dbReference type="PANTHER" id="PTHR47894:SF4">
    <property type="entry name" value="HTH-TYPE TRANSCRIPTIONAL REGULATOR GADX"/>
    <property type="match status" value="1"/>
</dbReference>
<name>A0ABX5KFG0_9BURK</name>
<comment type="caution">
    <text evidence="5">The sequence shown here is derived from an EMBL/GenBank/DDBJ whole genome shotgun (WGS) entry which is preliminary data.</text>
</comment>
<dbReference type="InterPro" id="IPR009057">
    <property type="entry name" value="Homeodomain-like_sf"/>
</dbReference>
<dbReference type="SMART" id="SM00342">
    <property type="entry name" value="HTH_ARAC"/>
    <property type="match status" value="1"/>
</dbReference>
<evidence type="ECO:0000313" key="5">
    <source>
        <dbReference type="EMBL" id="PVX75148.1"/>
    </source>
</evidence>
<dbReference type="PROSITE" id="PS01124">
    <property type="entry name" value="HTH_ARAC_FAMILY_2"/>
    <property type="match status" value="1"/>
</dbReference>
<keyword evidence="3" id="KW-0804">Transcription</keyword>
<protein>
    <submittedName>
        <fullName evidence="5">AraC-like DNA-binding protein</fullName>
    </submittedName>
</protein>
<dbReference type="Pfam" id="PF12833">
    <property type="entry name" value="HTH_18"/>
    <property type="match status" value="1"/>
</dbReference>
<dbReference type="Proteomes" id="UP000245712">
    <property type="component" value="Unassembled WGS sequence"/>
</dbReference>
<reference evidence="5 6" key="1">
    <citation type="submission" date="2018-05" db="EMBL/GenBank/DDBJ databases">
        <title>Genomic Encyclopedia of Type Strains, Phase IV (KMG-V): Genome sequencing to study the core and pangenomes of soil and plant-associated prokaryotes.</title>
        <authorList>
            <person name="Whitman W."/>
        </authorList>
    </citation>
    <scope>NUCLEOTIDE SEQUENCE [LARGE SCALE GENOMIC DNA]</scope>
    <source>
        <strain evidence="5 6">SCZa-39</strain>
    </source>
</reference>
<proteinExistence type="predicted"/>
<organism evidence="5 6">
    <name type="scientific">Paraburkholderia unamae</name>
    <dbReference type="NCBI Taxonomy" id="219649"/>
    <lineage>
        <taxon>Bacteria</taxon>
        <taxon>Pseudomonadati</taxon>
        <taxon>Pseudomonadota</taxon>
        <taxon>Betaproteobacteria</taxon>
        <taxon>Burkholderiales</taxon>
        <taxon>Burkholderiaceae</taxon>
        <taxon>Paraburkholderia</taxon>
    </lineage>
</organism>